<protein>
    <recommendedName>
        <fullName evidence="1">F-box/LRR-repeat protein 15/At3g58940/PEG3-like LRR domain-containing protein</fullName>
    </recommendedName>
</protein>
<keyword evidence="3" id="KW-1185">Reference proteome</keyword>
<dbReference type="InterPro" id="IPR055411">
    <property type="entry name" value="LRR_FXL15/At3g58940/PEG3-like"/>
</dbReference>
<proteinExistence type="predicted"/>
<dbReference type="EMBL" id="MLFT02000006">
    <property type="protein sequence ID" value="PHT45930.1"/>
    <property type="molecule type" value="Genomic_DNA"/>
</dbReference>
<evidence type="ECO:0000259" key="1">
    <source>
        <dbReference type="Pfam" id="PF24758"/>
    </source>
</evidence>
<dbReference type="Proteomes" id="UP000224567">
    <property type="component" value="Unassembled WGS sequence"/>
</dbReference>
<name>A0A2G2WL90_CAPBA</name>
<dbReference type="PANTHER" id="PTHR34145">
    <property type="entry name" value="OS02G0105600 PROTEIN"/>
    <property type="match status" value="1"/>
</dbReference>
<reference evidence="3" key="2">
    <citation type="journal article" date="2017" name="J. Anim. Genet.">
        <title>Multiple reference genome sequences of hot pepper reveal the massive evolution of plant disease resistance genes by retroduplication.</title>
        <authorList>
            <person name="Kim S."/>
            <person name="Park J."/>
            <person name="Yeom S.-I."/>
            <person name="Kim Y.-M."/>
            <person name="Seo E."/>
            <person name="Kim K.-T."/>
            <person name="Kim M.-S."/>
            <person name="Lee J.M."/>
            <person name="Cheong K."/>
            <person name="Shin H.-S."/>
            <person name="Kim S.-B."/>
            <person name="Han K."/>
            <person name="Lee J."/>
            <person name="Park M."/>
            <person name="Lee H.-A."/>
            <person name="Lee H.-Y."/>
            <person name="Lee Y."/>
            <person name="Oh S."/>
            <person name="Lee J.H."/>
            <person name="Choi E."/>
            <person name="Choi E."/>
            <person name="Lee S.E."/>
            <person name="Jeon J."/>
            <person name="Kim H."/>
            <person name="Choi G."/>
            <person name="Song H."/>
            <person name="Lee J."/>
            <person name="Lee S.-C."/>
            <person name="Kwon J.-K."/>
            <person name="Lee H.-Y."/>
            <person name="Koo N."/>
            <person name="Hong Y."/>
            <person name="Kim R.W."/>
            <person name="Kang W.-H."/>
            <person name="Huh J.H."/>
            <person name="Kang B.-C."/>
            <person name="Yang T.-J."/>
            <person name="Lee Y.-H."/>
            <person name="Bennetzen J.L."/>
            <person name="Choi D."/>
        </authorList>
    </citation>
    <scope>NUCLEOTIDE SEQUENCE [LARGE SCALE GENOMIC DNA]</scope>
    <source>
        <strain evidence="3">cv. PBC81</strain>
    </source>
</reference>
<comment type="caution">
    <text evidence="2">The sequence shown here is derived from an EMBL/GenBank/DDBJ whole genome shotgun (WGS) entry which is preliminary data.</text>
</comment>
<dbReference type="SUPFAM" id="SSF52047">
    <property type="entry name" value="RNI-like"/>
    <property type="match status" value="1"/>
</dbReference>
<dbReference type="InterPro" id="IPR032675">
    <property type="entry name" value="LRR_dom_sf"/>
</dbReference>
<dbReference type="InterPro" id="IPR053772">
    <property type="entry name" value="At1g61320/At1g61330-like"/>
</dbReference>
<evidence type="ECO:0000313" key="3">
    <source>
        <dbReference type="Proteomes" id="UP000224567"/>
    </source>
</evidence>
<evidence type="ECO:0000313" key="2">
    <source>
        <dbReference type="EMBL" id="PHT45930.1"/>
    </source>
</evidence>
<gene>
    <name evidence="2" type="ORF">CQW23_15088</name>
</gene>
<reference evidence="2 3" key="1">
    <citation type="journal article" date="2017" name="Genome Biol.">
        <title>New reference genome sequences of hot pepper reveal the massive evolution of plant disease-resistance genes by retroduplication.</title>
        <authorList>
            <person name="Kim S."/>
            <person name="Park J."/>
            <person name="Yeom S.I."/>
            <person name="Kim Y.M."/>
            <person name="Seo E."/>
            <person name="Kim K.T."/>
            <person name="Kim M.S."/>
            <person name="Lee J.M."/>
            <person name="Cheong K."/>
            <person name="Shin H.S."/>
            <person name="Kim S.B."/>
            <person name="Han K."/>
            <person name="Lee J."/>
            <person name="Park M."/>
            <person name="Lee H.A."/>
            <person name="Lee H.Y."/>
            <person name="Lee Y."/>
            <person name="Oh S."/>
            <person name="Lee J.H."/>
            <person name="Choi E."/>
            <person name="Choi E."/>
            <person name="Lee S.E."/>
            <person name="Jeon J."/>
            <person name="Kim H."/>
            <person name="Choi G."/>
            <person name="Song H."/>
            <person name="Lee J."/>
            <person name="Lee S.C."/>
            <person name="Kwon J.K."/>
            <person name="Lee H.Y."/>
            <person name="Koo N."/>
            <person name="Hong Y."/>
            <person name="Kim R.W."/>
            <person name="Kang W.H."/>
            <person name="Huh J.H."/>
            <person name="Kang B.C."/>
            <person name="Yang T.J."/>
            <person name="Lee Y.H."/>
            <person name="Bennetzen J.L."/>
            <person name="Choi D."/>
        </authorList>
    </citation>
    <scope>NUCLEOTIDE SEQUENCE [LARGE SCALE GENOMIC DNA]</scope>
    <source>
        <strain evidence="3">cv. PBC81</strain>
    </source>
</reference>
<dbReference type="Gene3D" id="3.80.10.10">
    <property type="entry name" value="Ribonuclease Inhibitor"/>
    <property type="match status" value="1"/>
</dbReference>
<dbReference type="PANTHER" id="PTHR34145:SF28">
    <property type="entry name" value="F-BOX DOMAIN-CONTAINING PROTEIN"/>
    <property type="match status" value="1"/>
</dbReference>
<dbReference type="AlphaFoldDB" id="A0A2G2WL90"/>
<dbReference type="Pfam" id="PF24758">
    <property type="entry name" value="LRR_At5g56370"/>
    <property type="match status" value="1"/>
</dbReference>
<dbReference type="STRING" id="33114.A0A2G2WL90"/>
<accession>A0A2G2WL90</accession>
<sequence length="312" mass="35895">MLLHTLDKLEKHSPVVKSVHFRINNLGSNLGRKLGKEESQQVDVTDAFSSIVDGSLMNLRFQKAIIEKFRLSLKLSCLKNAFCIDEWIRMVTNNCIKELDLDITRLDAKEDWYSLPGTVFTAKSLMVLRLRGLKLEWPLIVGHINLSKLKELSLTDVFLEERIILEICSAYPEIEDLRLIRCQGVKDLLTSDLPNLLKLTIDQQFETIKKSIQIRAVFLRTLYYSGCNITVKFDVRKFKHLKELGITFGEITDSIVENIVAELSLLEELELSFCLKSTRLKFSSCVLRKLTFYSTKSYGNWDGHTKLAPLYI</sequence>
<dbReference type="OrthoDB" id="1678879at2759"/>
<organism evidence="2 3">
    <name type="scientific">Capsicum baccatum</name>
    <name type="common">Peruvian pepper</name>
    <dbReference type="NCBI Taxonomy" id="33114"/>
    <lineage>
        <taxon>Eukaryota</taxon>
        <taxon>Viridiplantae</taxon>
        <taxon>Streptophyta</taxon>
        <taxon>Embryophyta</taxon>
        <taxon>Tracheophyta</taxon>
        <taxon>Spermatophyta</taxon>
        <taxon>Magnoliopsida</taxon>
        <taxon>eudicotyledons</taxon>
        <taxon>Gunneridae</taxon>
        <taxon>Pentapetalae</taxon>
        <taxon>asterids</taxon>
        <taxon>lamiids</taxon>
        <taxon>Solanales</taxon>
        <taxon>Solanaceae</taxon>
        <taxon>Solanoideae</taxon>
        <taxon>Capsiceae</taxon>
        <taxon>Capsicum</taxon>
    </lineage>
</organism>
<feature type="domain" description="F-box/LRR-repeat protein 15/At3g58940/PEG3-like LRR" evidence="1">
    <location>
        <begin position="84"/>
        <end position="186"/>
    </location>
</feature>